<evidence type="ECO:0000259" key="1">
    <source>
        <dbReference type="PROSITE" id="PS51658"/>
    </source>
</evidence>
<dbReference type="InterPro" id="IPR003729">
    <property type="entry name" value="Bi_nuclease_dom"/>
</dbReference>
<dbReference type="Proteomes" id="UP000808349">
    <property type="component" value="Unassembled WGS sequence"/>
</dbReference>
<dbReference type="PROSITE" id="PS51658">
    <property type="entry name" value="BFN"/>
    <property type="match status" value="1"/>
</dbReference>
<dbReference type="Pfam" id="PF02151">
    <property type="entry name" value="UVR"/>
    <property type="match status" value="1"/>
</dbReference>
<dbReference type="InterPro" id="IPR036104">
    <property type="entry name" value="BFN_sf"/>
</dbReference>
<evidence type="ECO:0000313" key="2">
    <source>
        <dbReference type="EMBL" id="MBK9719152.1"/>
    </source>
</evidence>
<comment type="caution">
    <text evidence="2">The sequence shown here is derived from an EMBL/GenBank/DDBJ whole genome shotgun (WGS) entry which is preliminary data.</text>
</comment>
<dbReference type="EMBL" id="JADKFW010000016">
    <property type="protein sequence ID" value="MBK9719152.1"/>
    <property type="molecule type" value="Genomic_DNA"/>
</dbReference>
<dbReference type="PANTHER" id="PTHR15160">
    <property type="entry name" value="VON HIPPEL-LINDAU PROTEIN"/>
    <property type="match status" value="1"/>
</dbReference>
<protein>
    <submittedName>
        <fullName evidence="2">Bifunctional nuclease family protein</fullName>
    </submittedName>
</protein>
<gene>
    <name evidence="2" type="ORF">IPO85_16865</name>
</gene>
<dbReference type="InterPro" id="IPR001943">
    <property type="entry name" value="UVR_dom"/>
</dbReference>
<dbReference type="AlphaFoldDB" id="A0A9D7SCJ9"/>
<sequence>MKKVELEIIALSHSVTQTQNYAVVLGELNGNRRLPIVIGGFEAQAIAVVLERMNPNRPLTHDLFKNAMSAFGVDIKEVVINDLVDGIFFSKLICEKDGEIIEIDSRTSDALAMAVRFNCTVSTFEFVMEQAGVILEESEESLKKSTTKKIKSSQSYDRLSSEELQTMLAQVLTDEDYEKAAKIRDELNRRK</sequence>
<name>A0A9D7SCJ9_9BACT</name>
<organism evidence="2 3">
    <name type="scientific">Candidatus Defluviibacterium haderslevense</name>
    <dbReference type="NCBI Taxonomy" id="2981993"/>
    <lineage>
        <taxon>Bacteria</taxon>
        <taxon>Pseudomonadati</taxon>
        <taxon>Bacteroidota</taxon>
        <taxon>Saprospiria</taxon>
        <taxon>Saprospirales</taxon>
        <taxon>Saprospiraceae</taxon>
        <taxon>Candidatus Defluviibacterium</taxon>
    </lineage>
</organism>
<dbReference type="PANTHER" id="PTHR15160:SF1">
    <property type="entry name" value="VON HIPPEL-LINDAU DISEASE TUMOR SUPPRESSOR"/>
    <property type="match status" value="1"/>
</dbReference>
<dbReference type="GO" id="GO:0004518">
    <property type="term" value="F:nuclease activity"/>
    <property type="evidence" value="ECO:0007669"/>
    <property type="project" value="InterPro"/>
</dbReference>
<evidence type="ECO:0000313" key="3">
    <source>
        <dbReference type="Proteomes" id="UP000808349"/>
    </source>
</evidence>
<feature type="domain" description="BFN" evidence="1">
    <location>
        <begin position="3"/>
        <end position="135"/>
    </location>
</feature>
<dbReference type="SUPFAM" id="SSF103256">
    <property type="entry name" value="Hypothetical protein TM0160"/>
    <property type="match status" value="1"/>
</dbReference>
<dbReference type="Gene3D" id="3.10.690.10">
    <property type="entry name" value="Bifunctional nuclease domain"/>
    <property type="match status" value="1"/>
</dbReference>
<accession>A0A9D7SCJ9</accession>
<dbReference type="Pfam" id="PF02577">
    <property type="entry name" value="BFN_dom"/>
    <property type="match status" value="1"/>
</dbReference>
<reference evidence="2 3" key="1">
    <citation type="submission" date="2020-10" db="EMBL/GenBank/DDBJ databases">
        <title>Connecting structure to function with the recovery of over 1000 high-quality activated sludge metagenome-assembled genomes encoding full-length rRNA genes using long-read sequencing.</title>
        <authorList>
            <person name="Singleton C.M."/>
            <person name="Petriglieri F."/>
            <person name="Kristensen J.M."/>
            <person name="Kirkegaard R.H."/>
            <person name="Michaelsen T.Y."/>
            <person name="Andersen M.H."/>
            <person name="Karst S.M."/>
            <person name="Dueholm M.S."/>
            <person name="Nielsen P.H."/>
            <person name="Albertsen M."/>
        </authorList>
    </citation>
    <scope>NUCLEOTIDE SEQUENCE [LARGE SCALE GENOMIC DNA]</scope>
    <source>
        <strain evidence="2">Ribe_18-Q3-R11-54_BAT3C.373</strain>
    </source>
</reference>
<proteinExistence type="predicted"/>